<sequence>MNRKKQRFLFFPILLILLALVPSNGFASEFNFAVTPIPSEKQVDKEKTYFDLLLAPNEETELKVNLRNDTDKEVKVGISINSAITNSNVIVEYGENKGKKDQSLAFDIKDYVQYPSSVRLKPKSEQTVSINVKMPNTPFDGVLASGITFKEETSDEGKRQDDKSQGLSIKNEYSYVVALLMQQNKKKVEPNLLLKKVSPGQINARNVILVNLQNDQKTYINQVAFSAEITKKGHEEVLYKEEKANMQIAPNTNFSVPIALKGQPLKPGDYHLSMTVVGNKDAAGSFKKSINNESISFRNQWQFEKDFTINGEVAKELNEKDVTLKENHSNLYLMIGLLLLLIVILIIAWLIWRKKKQEKNEREI</sequence>
<dbReference type="Pfam" id="PF11797">
    <property type="entry name" value="WxLIP_HBD"/>
    <property type="match status" value="1"/>
</dbReference>
<dbReference type="HOGENOM" id="CLU_051987_1_0_9"/>
<dbReference type="Proteomes" id="UP000004846">
    <property type="component" value="Unassembled WGS sequence"/>
</dbReference>
<keyword evidence="1" id="KW-0472">Membrane</keyword>
<comment type="caution">
    <text evidence="5">The sequence shown here is derived from an EMBL/GenBank/DDBJ whole genome shotgun (WGS) entry which is preliminary data.</text>
</comment>
<organism evidence="5 6">
    <name type="scientific">Enterococcus faecalis TX4248</name>
    <dbReference type="NCBI Taxonomy" id="749495"/>
    <lineage>
        <taxon>Bacteria</taxon>
        <taxon>Bacillati</taxon>
        <taxon>Bacillota</taxon>
        <taxon>Bacilli</taxon>
        <taxon>Lactobacillales</taxon>
        <taxon>Enterococcaceae</taxon>
        <taxon>Enterococcus</taxon>
    </lineage>
</organism>
<dbReference type="Pfam" id="PF06030">
    <property type="entry name" value="WxLIP_PGBD"/>
    <property type="match status" value="1"/>
</dbReference>
<reference evidence="6" key="1">
    <citation type="submission" date="2010-07" db="EMBL/GenBank/DDBJ databases">
        <authorList>
            <person name="Weinstock G."/>
            <person name="Sodergren E."/>
            <person name="Clifton S."/>
            <person name="Fulton L."/>
            <person name="Fulton B."/>
            <person name="Courtney L."/>
            <person name="Fronick C."/>
            <person name="Harrison M."/>
            <person name="Strong C."/>
            <person name="Farmer C."/>
            <person name="Delahaunty K."/>
            <person name="Markovic C."/>
            <person name="Hall O."/>
            <person name="Minx P."/>
            <person name="Tomlinson C."/>
            <person name="Mitreva M."/>
            <person name="Hou S."/>
            <person name="Chen J."/>
            <person name="Wollam A."/>
            <person name="Pepin K.H."/>
            <person name="Johnson M."/>
            <person name="Bhonagiri V."/>
            <person name="Zhang X."/>
            <person name="Suruliraj S."/>
            <person name="Warren W."/>
            <person name="Chinwalla A."/>
            <person name="Mardis E.R."/>
            <person name="Wilson R.K."/>
        </authorList>
    </citation>
    <scope>NUCLEOTIDE SEQUENCE [LARGE SCALE GENOMIC DNA]</scope>
    <source>
        <strain evidence="6">TX4248</strain>
    </source>
</reference>
<gene>
    <name evidence="5" type="ORF">HMPREF9498_01935</name>
</gene>
<feature type="chain" id="PRO_5007181524" evidence="2">
    <location>
        <begin position="28"/>
        <end position="364"/>
    </location>
</feature>
<dbReference type="EMBL" id="AEBR01000063">
    <property type="protein sequence ID" value="EFM82520.1"/>
    <property type="molecule type" value="Genomic_DNA"/>
</dbReference>
<feature type="domain" description="WxL Interacting Protein host binding" evidence="4">
    <location>
        <begin position="165"/>
        <end position="319"/>
    </location>
</feature>
<evidence type="ECO:0000313" key="6">
    <source>
        <dbReference type="Proteomes" id="UP000004846"/>
    </source>
</evidence>
<accession>A0A125W539</accession>
<evidence type="ECO:0000256" key="2">
    <source>
        <dbReference type="SAM" id="SignalP"/>
    </source>
</evidence>
<evidence type="ECO:0000313" key="5">
    <source>
        <dbReference type="EMBL" id="EFM82520.1"/>
    </source>
</evidence>
<protein>
    <submittedName>
        <fullName evidence="5">Uncharacterized protein</fullName>
    </submittedName>
</protein>
<feature type="signal peptide" evidence="2">
    <location>
        <begin position="1"/>
        <end position="27"/>
    </location>
</feature>
<evidence type="ECO:0000259" key="4">
    <source>
        <dbReference type="Pfam" id="PF11797"/>
    </source>
</evidence>
<dbReference type="InterPro" id="IPR010317">
    <property type="entry name" value="WxLIP_PGBD"/>
</dbReference>
<evidence type="ECO:0000259" key="3">
    <source>
        <dbReference type="Pfam" id="PF06030"/>
    </source>
</evidence>
<feature type="transmembrane region" description="Helical" evidence="1">
    <location>
        <begin position="331"/>
        <end position="352"/>
    </location>
</feature>
<dbReference type="AlphaFoldDB" id="A0A125W539"/>
<keyword evidence="1" id="KW-0812">Transmembrane</keyword>
<feature type="domain" description="WxL Interacting Protein peptidoglycan binding" evidence="3">
    <location>
        <begin position="32"/>
        <end position="151"/>
    </location>
</feature>
<evidence type="ECO:0000256" key="1">
    <source>
        <dbReference type="SAM" id="Phobius"/>
    </source>
</evidence>
<name>A0A125W539_ENTFL</name>
<keyword evidence="1" id="KW-1133">Transmembrane helix</keyword>
<keyword evidence="2" id="KW-0732">Signal</keyword>
<dbReference type="GeneID" id="60893048"/>
<proteinExistence type="predicted"/>
<dbReference type="RefSeq" id="WP_002361272.1">
    <property type="nucleotide sequence ID" value="NZ_GL454461.1"/>
</dbReference>
<dbReference type="InterPro" id="IPR021759">
    <property type="entry name" value="WxLIP_HBD"/>
</dbReference>